<accession>A0A941E1X6</accession>
<dbReference type="AlphaFoldDB" id="A0A941E1X6"/>
<keyword evidence="2" id="KW-0021">Allosteric enzyme</keyword>
<dbReference type="GO" id="GO:0005971">
    <property type="term" value="C:ribonucleoside-diphosphate reductase complex"/>
    <property type="evidence" value="ECO:0007669"/>
    <property type="project" value="TreeGrafter"/>
</dbReference>
<evidence type="ECO:0000256" key="6">
    <source>
        <dbReference type="ARBA" id="ARBA00023116"/>
    </source>
</evidence>
<dbReference type="RefSeq" id="WP_212674622.1">
    <property type="nucleotide sequence ID" value="NZ_JAGSPJ010000002.1"/>
</dbReference>
<evidence type="ECO:0000256" key="5">
    <source>
        <dbReference type="ARBA" id="ARBA00023002"/>
    </source>
</evidence>
<dbReference type="PROSITE" id="PS00089">
    <property type="entry name" value="RIBORED_LARGE"/>
    <property type="match status" value="1"/>
</dbReference>
<dbReference type="GO" id="GO:0009263">
    <property type="term" value="P:deoxyribonucleotide biosynthetic process"/>
    <property type="evidence" value="ECO:0007669"/>
    <property type="project" value="UniProtKB-KW"/>
</dbReference>
<dbReference type="InterPro" id="IPR005144">
    <property type="entry name" value="ATP-cone_dom"/>
</dbReference>
<evidence type="ECO:0000313" key="13">
    <source>
        <dbReference type="Proteomes" id="UP000678545"/>
    </source>
</evidence>
<keyword evidence="13" id="KW-1185">Reference proteome</keyword>
<dbReference type="Pfam" id="PF00317">
    <property type="entry name" value="Ribonuc_red_lgN"/>
    <property type="match status" value="1"/>
</dbReference>
<dbReference type="Pfam" id="PF02867">
    <property type="entry name" value="Ribonuc_red_lgC"/>
    <property type="match status" value="1"/>
</dbReference>
<evidence type="ECO:0000256" key="1">
    <source>
        <dbReference type="ARBA" id="ARBA00010406"/>
    </source>
</evidence>
<dbReference type="Pfam" id="PF03477">
    <property type="entry name" value="ATP-cone"/>
    <property type="match status" value="1"/>
</dbReference>
<dbReference type="Gene3D" id="3.20.70.20">
    <property type="match status" value="1"/>
</dbReference>
<keyword evidence="4 9" id="KW-0067">ATP-binding</keyword>
<protein>
    <recommendedName>
        <fullName evidence="10">Ribonucleoside-diphosphate reductase</fullName>
        <ecNumber evidence="10">1.17.4.1</ecNumber>
    </recommendedName>
</protein>
<comment type="similarity">
    <text evidence="1 10">Belongs to the ribonucleoside diphosphate reductase large chain family.</text>
</comment>
<dbReference type="SUPFAM" id="SSF48168">
    <property type="entry name" value="R1 subunit of ribonucleotide reductase, N-terminal domain"/>
    <property type="match status" value="1"/>
</dbReference>
<dbReference type="InterPro" id="IPR013509">
    <property type="entry name" value="RNR_lsu_N"/>
</dbReference>
<dbReference type="GO" id="GO:0005524">
    <property type="term" value="F:ATP binding"/>
    <property type="evidence" value="ECO:0007669"/>
    <property type="project" value="UniProtKB-UniRule"/>
</dbReference>
<evidence type="ECO:0000256" key="7">
    <source>
        <dbReference type="ARBA" id="ARBA00024942"/>
    </source>
</evidence>
<feature type="domain" description="ATP-cone" evidence="11">
    <location>
        <begin position="156"/>
        <end position="245"/>
    </location>
</feature>
<comment type="function">
    <text evidence="7 10">Provides the precursors necessary for DNA synthesis. Catalyzes the biosynthesis of deoxyribonucleotides from the corresponding ribonucleotides.</text>
</comment>
<name>A0A941E1X6_9BURK</name>
<comment type="catalytic activity">
    <reaction evidence="8 10">
        <text>a 2'-deoxyribonucleoside 5'-diphosphate + [thioredoxin]-disulfide + H2O = a ribonucleoside 5'-diphosphate + [thioredoxin]-dithiol</text>
        <dbReference type="Rhea" id="RHEA:23252"/>
        <dbReference type="Rhea" id="RHEA-COMP:10698"/>
        <dbReference type="Rhea" id="RHEA-COMP:10700"/>
        <dbReference type="ChEBI" id="CHEBI:15377"/>
        <dbReference type="ChEBI" id="CHEBI:29950"/>
        <dbReference type="ChEBI" id="CHEBI:50058"/>
        <dbReference type="ChEBI" id="CHEBI:57930"/>
        <dbReference type="ChEBI" id="CHEBI:73316"/>
        <dbReference type="EC" id="1.17.4.1"/>
    </reaction>
</comment>
<evidence type="ECO:0000259" key="11">
    <source>
        <dbReference type="PROSITE" id="PS51161"/>
    </source>
</evidence>
<sequence>MHSSLEISSTQAHDPVAAQASLSPQNHVVPTASFSDYRIIRRNGAVVGFEPSKISIAVTKAFLAVNGGQGAASARIRELVEHLTFNVVSALMRRQPNGGTFHIEDIQDQVELALMRSGEHDVARAYVLYRAKRMDERRQQLEAQAAGKQDATAPQIHVIVDGKPQVLNVGQVRALISAACVGLEKLVDAEAILIETLKNLYDGVPVEELHKSAILAARALMEKEPAYSQVTARLLLHTVRKEVFNKEVAQADAAAEYLEYFPKFVKKGIEAGLLDAKLAQFDLKRMAKALVADRDLQFGYLGLQTLYDRYFLHIRDIRIEMPQAFYMRVAMGLALNEIDREARAIEFYNLLSTFDFMSSTPTLFNSGTQRSQLSSCYLTTVADDLDGIYEAIKENALLAKYAGGLGNDWTPVRSLGAHIKGTNGKSQGVVPFLKVVNDTAVAVNQGGKRKGAVCAYLETWHMDVEEFLELRKNTGDDRRRTHDMNTSNWIPDLFMKRVMEKGEWTLFSPSDVPDLHDKFGKAFEDAYTAYEAKAATGEIKLSKKVQALDLWRKMLSMLFETGHPWITFKDPCNIRSPQQHVGVVHSSNLCTEITLNTNDSEIAVCNLGSVNMPAHMKDGKLDHEKLKRTITTAMRMLDNVIDINYYAVKKARDSNLRHRPVGLGIMGFQDCLHMMRVPYASMDAVQFADTSMEAVCYYAYLASTELAEERGRYSSYNGSLWDRGILPQDSVKLLAQERGGYLEVDSSESMDWTIVRNRIKQFGMRNSNCVAIAPTATISNIIGVSACIEPTYQNLYVKSNLSGEFTEINEHLVRDLKERGLWDDVMISDLKYFDGSLAKIDRIPEDLRELYATAFEISPTWLVEAASRRQKWIDQAQSLNIYMAGASGKKLDETYKLAWLRGLKTTYYLRTIGATHTEKSTSKTGALNAVAVDGAHGGYVTASVEASGVPAVEAEGAACYLRPGDPGFEECEACQ</sequence>
<dbReference type="SUPFAM" id="SSF51998">
    <property type="entry name" value="PFL-like glycyl radical enzymes"/>
    <property type="match status" value="1"/>
</dbReference>
<evidence type="ECO:0000256" key="10">
    <source>
        <dbReference type="RuleBase" id="RU003410"/>
    </source>
</evidence>
<dbReference type="InterPro" id="IPR008926">
    <property type="entry name" value="RNR_R1-su_N"/>
</dbReference>
<evidence type="ECO:0000256" key="3">
    <source>
        <dbReference type="ARBA" id="ARBA00022741"/>
    </source>
</evidence>
<dbReference type="GO" id="GO:0004748">
    <property type="term" value="F:ribonucleoside-diphosphate reductase activity, thioredoxin disulfide as acceptor"/>
    <property type="evidence" value="ECO:0007669"/>
    <property type="project" value="UniProtKB-EC"/>
</dbReference>
<evidence type="ECO:0000256" key="8">
    <source>
        <dbReference type="ARBA" id="ARBA00047754"/>
    </source>
</evidence>
<dbReference type="PROSITE" id="PS51161">
    <property type="entry name" value="ATP_CONE"/>
    <property type="match status" value="2"/>
</dbReference>
<feature type="domain" description="ATP-cone" evidence="11">
    <location>
        <begin position="37"/>
        <end position="137"/>
    </location>
</feature>
<dbReference type="PRINTS" id="PR01183">
    <property type="entry name" value="RIBORDTASEM1"/>
</dbReference>
<reference evidence="12" key="1">
    <citation type="submission" date="2021-04" db="EMBL/GenBank/DDBJ databases">
        <title>novel species isolated from subtropical streams in China.</title>
        <authorList>
            <person name="Lu H."/>
        </authorList>
    </citation>
    <scope>NUCLEOTIDE SEQUENCE</scope>
    <source>
        <strain evidence="12">FT137W</strain>
    </source>
</reference>
<dbReference type="EC" id="1.17.4.1" evidence="10"/>
<dbReference type="CDD" id="cd01679">
    <property type="entry name" value="RNR_I"/>
    <property type="match status" value="1"/>
</dbReference>
<evidence type="ECO:0000256" key="4">
    <source>
        <dbReference type="ARBA" id="ARBA00022840"/>
    </source>
</evidence>
<comment type="caution">
    <text evidence="12">The sequence shown here is derived from an EMBL/GenBank/DDBJ whole genome shotgun (WGS) entry which is preliminary data.</text>
</comment>
<dbReference type="NCBIfam" id="NF005544">
    <property type="entry name" value="PRK07207.1"/>
    <property type="match status" value="1"/>
</dbReference>
<keyword evidence="5 10" id="KW-0560">Oxidoreductase</keyword>
<proteinExistence type="inferred from homology"/>
<dbReference type="NCBIfam" id="TIGR02506">
    <property type="entry name" value="NrdE_NrdA"/>
    <property type="match status" value="1"/>
</dbReference>
<dbReference type="InterPro" id="IPR039718">
    <property type="entry name" value="Rrm1"/>
</dbReference>
<keyword evidence="3 9" id="KW-0547">Nucleotide-binding</keyword>
<gene>
    <name evidence="12" type="ORF">KDM90_05580</name>
</gene>
<organism evidence="12 13">
    <name type="scientific">Undibacterium fentianense</name>
    <dbReference type="NCBI Taxonomy" id="2828728"/>
    <lineage>
        <taxon>Bacteria</taxon>
        <taxon>Pseudomonadati</taxon>
        <taxon>Pseudomonadota</taxon>
        <taxon>Betaproteobacteria</taxon>
        <taxon>Burkholderiales</taxon>
        <taxon>Oxalobacteraceae</taxon>
        <taxon>Undibacterium</taxon>
    </lineage>
</organism>
<dbReference type="PANTHER" id="PTHR11573:SF6">
    <property type="entry name" value="RIBONUCLEOSIDE-DIPHOSPHATE REDUCTASE LARGE SUBUNIT"/>
    <property type="match status" value="1"/>
</dbReference>
<dbReference type="Proteomes" id="UP000678545">
    <property type="component" value="Unassembled WGS sequence"/>
</dbReference>
<evidence type="ECO:0000313" key="12">
    <source>
        <dbReference type="EMBL" id="MBR7799466.1"/>
    </source>
</evidence>
<evidence type="ECO:0000256" key="9">
    <source>
        <dbReference type="PROSITE-ProRule" id="PRU00492"/>
    </source>
</evidence>
<dbReference type="EMBL" id="JAGSPJ010000002">
    <property type="protein sequence ID" value="MBR7799466.1"/>
    <property type="molecule type" value="Genomic_DNA"/>
</dbReference>
<keyword evidence="6 10" id="KW-0215">Deoxyribonucleotide synthesis</keyword>
<dbReference type="InterPro" id="IPR000788">
    <property type="entry name" value="RNR_lg_C"/>
</dbReference>
<dbReference type="FunFam" id="3.20.70.20:FF:000009">
    <property type="entry name" value="Ribonucleoside-diphosphate reductase"/>
    <property type="match status" value="1"/>
</dbReference>
<evidence type="ECO:0000256" key="2">
    <source>
        <dbReference type="ARBA" id="ARBA00022533"/>
    </source>
</evidence>
<dbReference type="PANTHER" id="PTHR11573">
    <property type="entry name" value="RIBONUCLEOSIDE-DIPHOSPHATE REDUCTASE LARGE CHAIN"/>
    <property type="match status" value="1"/>
</dbReference>
<dbReference type="InterPro" id="IPR013346">
    <property type="entry name" value="NrdE_NrdA_C"/>
</dbReference>